<accession>A0ABQ1EDF7</accession>
<protein>
    <submittedName>
        <fullName evidence="2">Tail protein</fullName>
    </submittedName>
</protein>
<gene>
    <name evidence="2" type="ORF">CSC2_30940</name>
</gene>
<evidence type="ECO:0000313" key="3">
    <source>
        <dbReference type="Proteomes" id="UP000663802"/>
    </source>
</evidence>
<dbReference type="Pfam" id="PF22768">
    <property type="entry name" value="SPP1_Dit"/>
    <property type="match status" value="1"/>
</dbReference>
<dbReference type="Gene3D" id="2.60.120.860">
    <property type="match status" value="1"/>
</dbReference>
<dbReference type="Proteomes" id="UP000663802">
    <property type="component" value="Unassembled WGS sequence"/>
</dbReference>
<keyword evidence="3" id="KW-1185">Reference proteome</keyword>
<dbReference type="EMBL" id="BMBA01000003">
    <property type="protein sequence ID" value="GFZ32568.1"/>
    <property type="molecule type" value="Genomic_DNA"/>
</dbReference>
<name>A0ABQ1EDF7_9CLOT</name>
<comment type="caution">
    <text evidence="2">The sequence shown here is derived from an EMBL/GenBank/DDBJ whole genome shotgun (WGS) entry which is preliminary data.</text>
</comment>
<dbReference type="RefSeq" id="WP_206870850.1">
    <property type="nucleotide sequence ID" value="NZ_BMBA01000003.1"/>
</dbReference>
<evidence type="ECO:0000259" key="1">
    <source>
        <dbReference type="Pfam" id="PF22768"/>
    </source>
</evidence>
<organism evidence="2 3">
    <name type="scientific">Clostridium zeae</name>
    <dbReference type="NCBI Taxonomy" id="2759022"/>
    <lineage>
        <taxon>Bacteria</taxon>
        <taxon>Bacillati</taxon>
        <taxon>Bacillota</taxon>
        <taxon>Clostridia</taxon>
        <taxon>Eubacteriales</taxon>
        <taxon>Clostridiaceae</taxon>
        <taxon>Clostridium</taxon>
    </lineage>
</organism>
<proteinExistence type="predicted"/>
<feature type="domain" description="Siphovirus-type tail component C-terminal" evidence="1">
    <location>
        <begin position="176"/>
        <end position="279"/>
    </location>
</feature>
<evidence type="ECO:0000313" key="2">
    <source>
        <dbReference type="EMBL" id="GFZ32568.1"/>
    </source>
</evidence>
<dbReference type="InterPro" id="IPR054738">
    <property type="entry name" value="Siphovirus-type_tail_C"/>
</dbReference>
<sequence>MDNVFFIIKLQCDGNSLDIGKDTDYRLIDIEGIDHSDYELNISNNTQADGGFVTNKRVQTRPISMSVVYVGSEKEEERKRLISFFNPKKPGVMIANYNGIERAIEYEIESFKAKLTNIYEDLTFTVDFICPNPFWKDLLDSGEEIISWIGGISFPFSFNAMFSTKGDTSKKVINYGDVETPVEITFRGPAINPKIVNNTTGEFIRVKKQLSSDDTLVINTEIGNKKVEIIELDGSRQNAFNYIDLNSTFLQLKAGDNLFEYSTEGLEPSSVSIRYKNRYLGV</sequence>
<reference evidence="2 3" key="1">
    <citation type="journal article" date="2021" name="Int. J. Syst. Evol. Microbiol.">
        <title>Clostridium zeae sp. nov., isolated from corn silage.</title>
        <authorList>
            <person name="Kobayashi H."/>
            <person name="Tanizawa Y."/>
            <person name="Yagura M."/>
            <person name="Sakamoto M."/>
            <person name="Ohkuma M."/>
            <person name="Tohno M."/>
        </authorList>
    </citation>
    <scope>NUCLEOTIDE SEQUENCE [LARGE SCALE GENOMIC DNA]</scope>
    <source>
        <strain evidence="2 3">CSC2</strain>
    </source>
</reference>